<dbReference type="EMBL" id="RDQH01000338">
    <property type="protein sequence ID" value="RXH81826.1"/>
    <property type="molecule type" value="Genomic_DNA"/>
</dbReference>
<dbReference type="Proteomes" id="UP000290289">
    <property type="component" value="Chromosome 12"/>
</dbReference>
<reference evidence="2 3" key="1">
    <citation type="submission" date="2018-10" db="EMBL/GenBank/DDBJ databases">
        <title>A high-quality apple genome assembly.</title>
        <authorList>
            <person name="Hu J."/>
        </authorList>
    </citation>
    <scope>NUCLEOTIDE SEQUENCE [LARGE SCALE GENOMIC DNA]</scope>
    <source>
        <strain evidence="3">cv. HFTH1</strain>
        <tissue evidence="2">Young leaf</tissue>
    </source>
</reference>
<proteinExistence type="predicted"/>
<gene>
    <name evidence="2" type="ORF">DVH24_036167</name>
</gene>
<protein>
    <submittedName>
        <fullName evidence="2">Uncharacterized protein</fullName>
    </submittedName>
</protein>
<feature type="compositionally biased region" description="Basic residues" evidence="1">
    <location>
        <begin position="100"/>
        <end position="110"/>
    </location>
</feature>
<evidence type="ECO:0000256" key="1">
    <source>
        <dbReference type="SAM" id="MobiDB-lite"/>
    </source>
</evidence>
<organism evidence="2 3">
    <name type="scientific">Malus domestica</name>
    <name type="common">Apple</name>
    <name type="synonym">Pyrus malus</name>
    <dbReference type="NCBI Taxonomy" id="3750"/>
    <lineage>
        <taxon>Eukaryota</taxon>
        <taxon>Viridiplantae</taxon>
        <taxon>Streptophyta</taxon>
        <taxon>Embryophyta</taxon>
        <taxon>Tracheophyta</taxon>
        <taxon>Spermatophyta</taxon>
        <taxon>Magnoliopsida</taxon>
        <taxon>eudicotyledons</taxon>
        <taxon>Gunneridae</taxon>
        <taxon>Pentapetalae</taxon>
        <taxon>rosids</taxon>
        <taxon>fabids</taxon>
        <taxon>Rosales</taxon>
        <taxon>Rosaceae</taxon>
        <taxon>Amygdaloideae</taxon>
        <taxon>Maleae</taxon>
        <taxon>Malus</taxon>
    </lineage>
</organism>
<name>A0A498IEH0_MALDO</name>
<evidence type="ECO:0000313" key="3">
    <source>
        <dbReference type="Proteomes" id="UP000290289"/>
    </source>
</evidence>
<comment type="caution">
    <text evidence="2">The sequence shown here is derived from an EMBL/GenBank/DDBJ whole genome shotgun (WGS) entry which is preliminary data.</text>
</comment>
<sequence length="110" mass="12329">MEARPSFSRGVRSSPDPRLRILSPRNQRRPRNPRPRDQQTLLPPAATDKLAGIRSATSRLVFICLFEVAAVVVVFSESTLEASMNSRRVRPKSSSSSLISKKKRKGKKDL</sequence>
<accession>A0A498IEH0</accession>
<feature type="region of interest" description="Disordered" evidence="1">
    <location>
        <begin position="82"/>
        <end position="110"/>
    </location>
</feature>
<evidence type="ECO:0000313" key="2">
    <source>
        <dbReference type="EMBL" id="RXH81826.1"/>
    </source>
</evidence>
<feature type="region of interest" description="Disordered" evidence="1">
    <location>
        <begin position="1"/>
        <end position="49"/>
    </location>
</feature>
<dbReference type="AlphaFoldDB" id="A0A498IEH0"/>
<keyword evidence="3" id="KW-1185">Reference proteome</keyword>